<evidence type="ECO:0000313" key="6">
    <source>
        <dbReference type="EMBL" id="TCK90625.1"/>
    </source>
</evidence>
<keyword evidence="7" id="KW-1185">Reference proteome</keyword>
<evidence type="ECO:0000256" key="3">
    <source>
        <dbReference type="ARBA" id="ARBA00022801"/>
    </source>
</evidence>
<protein>
    <recommendedName>
        <fullName evidence="5">Putative 3-methyladenine DNA glycosylase</fullName>
        <ecNumber evidence="5">3.2.2.-</ecNumber>
    </recommendedName>
</protein>
<dbReference type="CDD" id="cd00540">
    <property type="entry name" value="AAG"/>
    <property type="match status" value="1"/>
</dbReference>
<comment type="caution">
    <text evidence="6">The sequence shown here is derived from an EMBL/GenBank/DDBJ whole genome shotgun (WGS) entry which is preliminary data.</text>
</comment>
<dbReference type="GO" id="GO:0003905">
    <property type="term" value="F:alkylbase DNA N-glycosylase activity"/>
    <property type="evidence" value="ECO:0007669"/>
    <property type="project" value="InterPro"/>
</dbReference>
<dbReference type="AlphaFoldDB" id="A0A4R1MEH9"/>
<gene>
    <name evidence="6" type="ORF">EDC19_2394</name>
</gene>
<dbReference type="Pfam" id="PF02245">
    <property type="entry name" value="Pur_DNA_glyco"/>
    <property type="match status" value="1"/>
</dbReference>
<evidence type="ECO:0000256" key="1">
    <source>
        <dbReference type="ARBA" id="ARBA00009232"/>
    </source>
</evidence>
<dbReference type="NCBIfam" id="TIGR00567">
    <property type="entry name" value="3mg"/>
    <property type="match status" value="1"/>
</dbReference>
<dbReference type="EC" id="3.2.2.-" evidence="5"/>
<accession>A0A4R1MEH9</accession>
<dbReference type="Proteomes" id="UP000294545">
    <property type="component" value="Unassembled WGS sequence"/>
</dbReference>
<dbReference type="InterPro" id="IPR036995">
    <property type="entry name" value="MPG_sf"/>
</dbReference>
<proteinExistence type="inferred from homology"/>
<dbReference type="InterPro" id="IPR003180">
    <property type="entry name" value="MPG"/>
</dbReference>
<dbReference type="SUPFAM" id="SSF50486">
    <property type="entry name" value="FMT C-terminal domain-like"/>
    <property type="match status" value="1"/>
</dbReference>
<dbReference type="HAMAP" id="MF_00527">
    <property type="entry name" value="3MGH"/>
    <property type="match status" value="1"/>
</dbReference>
<dbReference type="GO" id="GO:0006284">
    <property type="term" value="P:base-excision repair"/>
    <property type="evidence" value="ECO:0007669"/>
    <property type="project" value="InterPro"/>
</dbReference>
<dbReference type="FunFam" id="3.10.300.10:FF:000001">
    <property type="entry name" value="Putative 3-methyladenine DNA glycosylase"/>
    <property type="match status" value="1"/>
</dbReference>
<dbReference type="EMBL" id="SMGQ01000015">
    <property type="protein sequence ID" value="TCK90625.1"/>
    <property type="molecule type" value="Genomic_DNA"/>
</dbReference>
<keyword evidence="3 5" id="KW-0378">Hydrolase</keyword>
<dbReference type="PANTHER" id="PTHR10429:SF0">
    <property type="entry name" value="DNA-3-METHYLADENINE GLYCOSYLASE"/>
    <property type="match status" value="1"/>
</dbReference>
<comment type="similarity">
    <text evidence="1 5">Belongs to the DNA glycosylase MPG family.</text>
</comment>
<evidence type="ECO:0000256" key="5">
    <source>
        <dbReference type="HAMAP-Rule" id="MF_00527"/>
    </source>
</evidence>
<dbReference type="Gene3D" id="3.10.300.10">
    <property type="entry name" value="Methylpurine-DNA glycosylase (MPG)"/>
    <property type="match status" value="1"/>
</dbReference>
<evidence type="ECO:0000256" key="2">
    <source>
        <dbReference type="ARBA" id="ARBA00022763"/>
    </source>
</evidence>
<name>A0A4R1MEH9_9FIRM</name>
<evidence type="ECO:0000313" key="7">
    <source>
        <dbReference type="Proteomes" id="UP000294545"/>
    </source>
</evidence>
<dbReference type="GO" id="GO:0003677">
    <property type="term" value="F:DNA binding"/>
    <property type="evidence" value="ECO:0007669"/>
    <property type="project" value="InterPro"/>
</dbReference>
<reference evidence="6 7" key="1">
    <citation type="submission" date="2019-03" db="EMBL/GenBank/DDBJ databases">
        <title>Genomic Encyclopedia of Type Strains, Phase IV (KMG-IV): sequencing the most valuable type-strain genomes for metagenomic binning, comparative biology and taxonomic classification.</title>
        <authorList>
            <person name="Goeker M."/>
        </authorList>
    </citation>
    <scope>NUCLEOTIDE SEQUENCE [LARGE SCALE GENOMIC DNA]</scope>
    <source>
        <strain evidence="6 7">DSM 24176</strain>
    </source>
</reference>
<keyword evidence="2 5" id="KW-0227">DNA damage</keyword>
<dbReference type="NCBIfam" id="NF002001">
    <property type="entry name" value="PRK00802.1-1"/>
    <property type="match status" value="1"/>
</dbReference>
<dbReference type="RefSeq" id="WP_165868609.1">
    <property type="nucleotide sequence ID" value="NZ_SMGQ01000015.1"/>
</dbReference>
<evidence type="ECO:0000256" key="4">
    <source>
        <dbReference type="ARBA" id="ARBA00023204"/>
    </source>
</evidence>
<sequence length="195" mass="22468">MEKLTKSFYERDTLTVAQDLLGKLLVREIDGEKLICQITEVEAYIADIDKACHAYGGKKTERTKVMFGPAGYAYVYLIYGMYHCLNVVTEAEGTPCAVLIRGVKPIKNIEKMSVLRYGKKYNELNAYQRKNFSNGPGKLCKALQITKKENKMDLLSDALYICKENEIINYDIKKGKRINIDYAEEAKDFLWRFYL</sequence>
<keyword evidence="4 5" id="KW-0234">DNA repair</keyword>
<dbReference type="PANTHER" id="PTHR10429">
    <property type="entry name" value="DNA-3-METHYLADENINE GLYCOSYLASE"/>
    <property type="match status" value="1"/>
</dbReference>
<dbReference type="InterPro" id="IPR011034">
    <property type="entry name" value="Formyl_transferase-like_C_sf"/>
</dbReference>
<organism evidence="6 7">
    <name type="scientific">Natranaerovirga hydrolytica</name>
    <dbReference type="NCBI Taxonomy" id="680378"/>
    <lineage>
        <taxon>Bacteria</taxon>
        <taxon>Bacillati</taxon>
        <taxon>Bacillota</taxon>
        <taxon>Clostridia</taxon>
        <taxon>Lachnospirales</taxon>
        <taxon>Natranaerovirgaceae</taxon>
        <taxon>Natranaerovirga</taxon>
    </lineage>
</organism>